<dbReference type="AlphaFoldDB" id="X1BXB9"/>
<feature type="non-terminal residue" evidence="1">
    <location>
        <position position="308"/>
    </location>
</feature>
<evidence type="ECO:0000313" key="1">
    <source>
        <dbReference type="EMBL" id="GAG85787.1"/>
    </source>
</evidence>
<dbReference type="EMBL" id="BART01015537">
    <property type="protein sequence ID" value="GAG85787.1"/>
    <property type="molecule type" value="Genomic_DNA"/>
</dbReference>
<proteinExistence type="predicted"/>
<accession>X1BXB9</accession>
<organism evidence="1">
    <name type="scientific">marine sediment metagenome</name>
    <dbReference type="NCBI Taxonomy" id="412755"/>
    <lineage>
        <taxon>unclassified sequences</taxon>
        <taxon>metagenomes</taxon>
        <taxon>ecological metagenomes</taxon>
    </lineage>
</organism>
<reference evidence="1" key="1">
    <citation type="journal article" date="2014" name="Front. Microbiol.">
        <title>High frequency of phylogenetically diverse reductive dehalogenase-homologous genes in deep subseafloor sedimentary metagenomes.</title>
        <authorList>
            <person name="Kawai M."/>
            <person name="Futagami T."/>
            <person name="Toyoda A."/>
            <person name="Takaki Y."/>
            <person name="Nishi S."/>
            <person name="Hori S."/>
            <person name="Arai W."/>
            <person name="Tsubouchi T."/>
            <person name="Morono Y."/>
            <person name="Uchiyama I."/>
            <person name="Ito T."/>
            <person name="Fujiyama A."/>
            <person name="Inagaki F."/>
            <person name="Takami H."/>
        </authorList>
    </citation>
    <scope>NUCLEOTIDE SEQUENCE</scope>
    <source>
        <strain evidence="1">Expedition CK06-06</strain>
    </source>
</reference>
<gene>
    <name evidence="1" type="ORF">S01H4_30149</name>
</gene>
<name>X1BXB9_9ZZZZ</name>
<protein>
    <submittedName>
        <fullName evidence="1">Uncharacterized protein</fullName>
    </submittedName>
</protein>
<comment type="caution">
    <text evidence="1">The sequence shown here is derived from an EMBL/GenBank/DDBJ whole genome shotgun (WGS) entry which is preliminary data.</text>
</comment>
<feature type="non-terminal residue" evidence="1">
    <location>
        <position position="1"/>
    </location>
</feature>
<sequence>EVNLTFTCQKKMDKFTSVSWCQDGDKISGTNVVIKNATLNFKYKIDQNWTESSPNSEIRILINNLLHSETIKLSTANTTFQDAKIGGFDVSSLIPINENINTTIQVYLADTFALDRKVNISIDDVYLKISYKIITIGEETDFVLFLNEENKTLGKFLKVPYGDPINITMKYINLSRDFIPGADVNLTGLDGVKDLDENGLHEHYNITLDTVTFSLGEHVFTLYAHKEGYNPQEISLTIEIIERTTFLDEIHLNQTETKIIAFPYGELLNITVSYKDNATKNFIEEAEVQLLDGEDLRGTFDPQPIYDI</sequence>